<organism evidence="3 4">
    <name type="scientific">Thalassiosira oceanica</name>
    <name type="common">Marine diatom</name>
    <dbReference type="NCBI Taxonomy" id="159749"/>
    <lineage>
        <taxon>Eukaryota</taxon>
        <taxon>Sar</taxon>
        <taxon>Stramenopiles</taxon>
        <taxon>Ochrophyta</taxon>
        <taxon>Bacillariophyta</taxon>
        <taxon>Coscinodiscophyceae</taxon>
        <taxon>Thalassiosirophycidae</taxon>
        <taxon>Thalassiosirales</taxon>
        <taxon>Thalassiosiraceae</taxon>
        <taxon>Thalassiosira</taxon>
    </lineage>
</organism>
<keyword evidence="2" id="KW-0812">Transmembrane</keyword>
<feature type="compositionally biased region" description="Basic and acidic residues" evidence="1">
    <location>
        <begin position="575"/>
        <end position="603"/>
    </location>
</feature>
<feature type="compositionally biased region" description="Basic and acidic residues" evidence="1">
    <location>
        <begin position="19"/>
        <end position="28"/>
    </location>
</feature>
<reference evidence="3 4" key="1">
    <citation type="journal article" date="2012" name="Genome Biol.">
        <title>Genome and low-iron response of an oceanic diatom adapted to chronic iron limitation.</title>
        <authorList>
            <person name="Lommer M."/>
            <person name="Specht M."/>
            <person name="Roy A.S."/>
            <person name="Kraemer L."/>
            <person name="Andreson R."/>
            <person name="Gutowska M.A."/>
            <person name="Wolf J."/>
            <person name="Bergner S.V."/>
            <person name="Schilhabel M.B."/>
            <person name="Klostermeier U.C."/>
            <person name="Beiko R.G."/>
            <person name="Rosenstiel P."/>
            <person name="Hippler M."/>
            <person name="Laroche J."/>
        </authorList>
    </citation>
    <scope>NUCLEOTIDE SEQUENCE [LARGE SCALE GENOMIC DNA]</scope>
    <source>
        <strain evidence="3 4">CCMP1005</strain>
    </source>
</reference>
<evidence type="ECO:0008006" key="5">
    <source>
        <dbReference type="Google" id="ProtNLM"/>
    </source>
</evidence>
<evidence type="ECO:0000256" key="1">
    <source>
        <dbReference type="SAM" id="MobiDB-lite"/>
    </source>
</evidence>
<sequence>MMANLFSLTNLSSSRHRPPSLEKKREVGFTESWSHVDDESDGSTPKARAFELPYLPARYITVLSEDCDCFASKSTSAHKSKRGDRASGPSPTLRITQYRPCWAEQLVLRICNIPHTVENTSYAASESTGGMPCLLDVPSSDDGSVDAPFNGPILVGRNQPGGLGSGFADAASTPAQFYSSGSHIVDYIRVRYPQRIKDNVHFPEHHFSSANLADALAYETLIQEKLTYILQALRYGHGPAWNGIYRQQCVRASIDPNAKRYGDGKVKSLFFPLWAWYQAYSERALALQNILPSSHTVPPASHGGLSLDLFRYNDYRRGTDGKTNADEDEGDGSESADVHQQHPYSSLLPSFSGSGGGSTGMVNVFRAMEYADLYYTALEGKMEANRGSGYFLGTSKPTYIDILLFAHLSEALCDIHLILVLAKHSTLVKYFQFMYDQYFGEEYTRRVEKSGEGSFAWVQQNNVTNSLNAFNELPNVEKMKLGSRRVLHADGQDMTHVVDLMQKLSVHCHELDEALRNAAAIRLSEGDEKAVLMSYHRPFGSTLYRWLMGADVTLWGSKKTTGTADDSDDDDDDSRSDAGNEGDQRAEDPIQKRAREKMKQERRTNDELWLSAVFVSIAVIVLVSNRK</sequence>
<dbReference type="OMA" id="HCHELDE"/>
<gene>
    <name evidence="3" type="ORF">THAOC_17207</name>
</gene>
<feature type="region of interest" description="Disordered" evidence="1">
    <location>
        <begin position="560"/>
        <end position="603"/>
    </location>
</feature>
<feature type="compositionally biased region" description="Polar residues" evidence="1">
    <location>
        <begin position="1"/>
        <end position="13"/>
    </location>
</feature>
<evidence type="ECO:0000256" key="2">
    <source>
        <dbReference type="SAM" id="Phobius"/>
    </source>
</evidence>
<dbReference type="Proteomes" id="UP000266841">
    <property type="component" value="Unassembled WGS sequence"/>
</dbReference>
<dbReference type="AlphaFoldDB" id="K0SMR4"/>
<feature type="region of interest" description="Disordered" evidence="1">
    <location>
        <begin position="1"/>
        <end position="45"/>
    </location>
</feature>
<keyword evidence="2" id="KW-1133">Transmembrane helix</keyword>
<accession>K0SMR4</accession>
<feature type="region of interest" description="Disordered" evidence="1">
    <location>
        <begin position="318"/>
        <end position="339"/>
    </location>
</feature>
<comment type="caution">
    <text evidence="3">The sequence shown here is derived from an EMBL/GenBank/DDBJ whole genome shotgun (WGS) entry which is preliminary data.</text>
</comment>
<dbReference type="OrthoDB" id="41450at2759"/>
<name>K0SMR4_THAOC</name>
<proteinExistence type="predicted"/>
<feature type="transmembrane region" description="Helical" evidence="2">
    <location>
        <begin position="608"/>
        <end position="625"/>
    </location>
</feature>
<dbReference type="eggNOG" id="ENOG502RWY9">
    <property type="taxonomic scope" value="Eukaryota"/>
</dbReference>
<keyword evidence="4" id="KW-1185">Reference proteome</keyword>
<feature type="compositionally biased region" description="Acidic residues" evidence="1">
    <location>
        <begin position="565"/>
        <end position="574"/>
    </location>
</feature>
<evidence type="ECO:0000313" key="3">
    <source>
        <dbReference type="EMBL" id="EJK62191.1"/>
    </source>
</evidence>
<dbReference type="EMBL" id="AGNL01019053">
    <property type="protein sequence ID" value="EJK62191.1"/>
    <property type="molecule type" value="Genomic_DNA"/>
</dbReference>
<evidence type="ECO:0000313" key="4">
    <source>
        <dbReference type="Proteomes" id="UP000266841"/>
    </source>
</evidence>
<protein>
    <recommendedName>
        <fullName evidence="5">GST C-terminal domain-containing protein</fullName>
    </recommendedName>
</protein>
<keyword evidence="2" id="KW-0472">Membrane</keyword>